<feature type="coiled-coil region" evidence="1">
    <location>
        <begin position="367"/>
        <end position="395"/>
    </location>
</feature>
<dbReference type="AlphaFoldDB" id="A0A3Q0IRN1"/>
<name>A0A3Q0IRN1_DIACI</name>
<protein>
    <submittedName>
        <fullName evidence="4">Uncharacterized protein</fullName>
    </submittedName>
</protein>
<dbReference type="PaxDb" id="121845-A0A3Q0IRN1"/>
<organism evidence="3 4">
    <name type="scientific">Diaphorina citri</name>
    <name type="common">Asian citrus psyllid</name>
    <dbReference type="NCBI Taxonomy" id="121845"/>
    <lineage>
        <taxon>Eukaryota</taxon>
        <taxon>Metazoa</taxon>
        <taxon>Ecdysozoa</taxon>
        <taxon>Arthropoda</taxon>
        <taxon>Hexapoda</taxon>
        <taxon>Insecta</taxon>
        <taxon>Pterygota</taxon>
        <taxon>Neoptera</taxon>
        <taxon>Paraneoptera</taxon>
        <taxon>Hemiptera</taxon>
        <taxon>Sternorrhyncha</taxon>
        <taxon>Psylloidea</taxon>
        <taxon>Psyllidae</taxon>
        <taxon>Diaphorininae</taxon>
        <taxon>Diaphorina</taxon>
    </lineage>
</organism>
<sequence>MEPVRRTPEYRSPILNQNEFQALPPGKDFSGPFRGPPNDYHPNNAIGDFSGPFKNGPDYNRNGPQEFGNNFDGRIRNGPFEGPGKFGPKEGPVRNGPFEGPGGRGPNFNGPVRNGPPFDGPVRNGPNFDGPVRNGPNFDGPIRNGPPFDGPVRNGPNFDGPIRNGPNYEGPVRNGHNYNRPVGGDAYSPQPSGNFNRPNPTPAKVSFPGAPPQPYQRPPEIQNQGPSPVYKPNQPLQPQYQSVRQEKPFVPSQPIYSQQELFQPPPQYQQNTYAPNVETKRPQINGFQQAALKTPPMQQFNTFDAVRKPDPVYEQQFTQKPSFEQYSSSKPSYSPAKQSQEIASFDEPVYQKPSTDSKLQLQKQQLYDEQKQEIERQQQAQLQQLQQQYYSLQQQQYSKPPTQTEAIPSSFLQQSLYNKPPTNLNVEQQNNLFVQGEQTLSSLRAGTELSNEEYQLLLEKQRLAQVKLLQKDREQYQQQGQQDQQRLQEQRQQQERQQQEQLQRQQQEQQQRQQLEQQQRQQQEQLQRQQQERQQQELLQRHQQELQRQQQEEAQRQQQRLQNHRPETDPYQGKLSQYQTSKKTQDVYSKPTTTKYVSSTQPSVKYQSTAASQVTTVAPETTTELTKAQKEKFNKNLLALPDEVPDDIRQQLLSSGILGNADIQILDYDKVGDIPIENLPPEALANFYGGGGAAQKRSTEITKRSADNVAASSEEAASSAQGRNVEMKVVKFNPDTPEGQQIAQSYLQGQPGQPQTAEVTLDPVVLNDASYNRYLPLKVNGASFPLPNTELLRNRRITSVVVLAPVDYESIIPDEPRAQPDSPDHVRTTESGTVQTHDHRDGKIRNHHS</sequence>
<feature type="region of interest" description="Disordered" evidence="2">
    <location>
        <begin position="318"/>
        <end position="340"/>
    </location>
</feature>
<feature type="compositionally biased region" description="Low complexity" evidence="2">
    <location>
        <begin position="106"/>
        <end position="117"/>
    </location>
</feature>
<proteinExistence type="predicted"/>
<evidence type="ECO:0000256" key="2">
    <source>
        <dbReference type="SAM" id="MobiDB-lite"/>
    </source>
</evidence>
<feature type="region of interest" description="Disordered" evidence="2">
    <location>
        <begin position="1"/>
        <end position="277"/>
    </location>
</feature>
<dbReference type="RefSeq" id="XP_026678949.1">
    <property type="nucleotide sequence ID" value="XM_026823148.1"/>
</dbReference>
<keyword evidence="1" id="KW-0175">Coiled coil</keyword>
<evidence type="ECO:0000256" key="1">
    <source>
        <dbReference type="SAM" id="Coils"/>
    </source>
</evidence>
<reference evidence="4" key="1">
    <citation type="submission" date="2025-08" db="UniProtKB">
        <authorList>
            <consortium name="RefSeq"/>
        </authorList>
    </citation>
    <scope>IDENTIFICATION</scope>
</reference>
<dbReference type="Proteomes" id="UP000079169">
    <property type="component" value="Unplaced"/>
</dbReference>
<accession>A0A3Q0IRN1</accession>
<dbReference type="STRING" id="121845.A0A3Q0IRN1"/>
<keyword evidence="3" id="KW-1185">Reference proteome</keyword>
<evidence type="ECO:0000313" key="4">
    <source>
        <dbReference type="RefSeq" id="XP_026678949.1"/>
    </source>
</evidence>
<feature type="compositionally biased region" description="Polar residues" evidence="2">
    <location>
        <begin position="234"/>
        <end position="243"/>
    </location>
</feature>
<feature type="region of interest" description="Disordered" evidence="2">
    <location>
        <begin position="812"/>
        <end position="849"/>
    </location>
</feature>
<feature type="compositionally biased region" description="Basic and acidic residues" evidence="2">
    <location>
        <begin position="836"/>
        <end position="849"/>
    </location>
</feature>
<dbReference type="GeneID" id="103508574"/>
<gene>
    <name evidence="4" type="primary">LOC103508574</name>
</gene>
<feature type="compositionally biased region" description="Polar residues" evidence="2">
    <location>
        <begin position="574"/>
        <end position="595"/>
    </location>
</feature>
<feature type="compositionally biased region" description="Low complexity" evidence="2">
    <location>
        <begin position="325"/>
        <end position="339"/>
    </location>
</feature>
<feature type="region of interest" description="Disordered" evidence="2">
    <location>
        <begin position="538"/>
        <end position="595"/>
    </location>
</feature>
<dbReference type="KEGG" id="dci:103508574"/>
<feature type="compositionally biased region" description="Basic and acidic residues" evidence="2">
    <location>
        <begin position="538"/>
        <end position="555"/>
    </location>
</feature>
<feature type="compositionally biased region" description="Polar residues" evidence="2">
    <location>
        <begin position="189"/>
        <end position="198"/>
    </location>
</feature>
<evidence type="ECO:0000313" key="3">
    <source>
        <dbReference type="Proteomes" id="UP000079169"/>
    </source>
</evidence>
<feature type="compositionally biased region" description="Basic and acidic residues" evidence="2">
    <location>
        <begin position="814"/>
        <end position="828"/>
    </location>
</feature>